<name>A0ACC2NVS2_9HYME</name>
<organism evidence="1 2">
    <name type="scientific">Eretmocerus hayati</name>
    <dbReference type="NCBI Taxonomy" id="131215"/>
    <lineage>
        <taxon>Eukaryota</taxon>
        <taxon>Metazoa</taxon>
        <taxon>Ecdysozoa</taxon>
        <taxon>Arthropoda</taxon>
        <taxon>Hexapoda</taxon>
        <taxon>Insecta</taxon>
        <taxon>Pterygota</taxon>
        <taxon>Neoptera</taxon>
        <taxon>Endopterygota</taxon>
        <taxon>Hymenoptera</taxon>
        <taxon>Apocrita</taxon>
        <taxon>Proctotrupomorpha</taxon>
        <taxon>Chalcidoidea</taxon>
        <taxon>Aphelinidae</taxon>
        <taxon>Aphelininae</taxon>
        <taxon>Eretmocerus</taxon>
    </lineage>
</organism>
<protein>
    <submittedName>
        <fullName evidence="1">Uncharacterized protein</fullName>
    </submittedName>
</protein>
<comment type="caution">
    <text evidence="1">The sequence shown here is derived from an EMBL/GenBank/DDBJ whole genome shotgun (WGS) entry which is preliminary data.</text>
</comment>
<keyword evidence="2" id="KW-1185">Reference proteome</keyword>
<proteinExistence type="predicted"/>
<dbReference type="EMBL" id="CM056742">
    <property type="protein sequence ID" value="KAJ8675385.1"/>
    <property type="molecule type" value="Genomic_DNA"/>
</dbReference>
<sequence>MALNQFPGKRCTFKGQHLSELQKKNVCKLRKAIQYKNQDLVRYLIQDKTLVNDYSLDNTLHSPLHLAVISRSLEIVKILLDGGANMNINNAIGDTPLTLAAKIGNVSIIDLLLSYNVLNNSDSNSGLSHLHIACMRNESKVVRNLLLFDGVEMINNPVRKNSQSWAGYTPLHFAVHYECIETVKLLLNCKADITAKDAKQMTPLHLADYQRSEEIIDLILAVHKYVFENPMNEQKLSHFHIACTRNNPTIVEHFLKIGVDVDIEATVTCYSWRPIDFAIFYDCDKVVELLLETKTYLESDSLYGLLKYPLMIGNREIYDMISQRRLRFNKVHVKYEKLTDLHRACIQNDTEHMKKILSNESFDAKSVFNEPLWTGWTPAHLAVQSKSFGVVELLLDNRADFTLQDTESRTALHIAFDLRCVEVLDRIIKSLKSCTENLMDKFGLSIFHILCSTAEVEMITNFLSQGLDVNAQVGHGSALWAGYTPLHFAMKFLQKEVIVLLLKAGANITSKNSLNLRSIDLLFDELNTSIHFSHDEIRIAEIFTVIFSSWPEEVKKLDIQAISPLHALCMYENEDLTMLHQYLTSAPKTEINRTTELFGSYYSNKCTALHLSMQAGLWEKAKLLLENGANPLMVNSYGQTPLESITLGSISQISVADNDGIFSLEIPIEIYKSSHFHLACFLGLTNIVRLLLNKASDENLKKKFVNSINDDGATPLHSVIARVGNVSSLNEIAHLLLEHGCHVDARDFRLQTPLHYTHYEEDINVMRTLLSYGADVNAQDIYGQTPLHVILKSSYDMVCKERLVLLLESGADINILDERRRTCMVEKLEQLGNADEDENDTRECFVVLLEHVSKLRLIGFPFTESINDAYAEMIQHCGESFDVPDFISNCQKELESMMFVKIDSRTTLHDILFKSPNRMVFYCNNIVLQTLVISRELFEKFPMYGYLIALQFKIGRIRGPLLEESVKLFPLLSKISLPSICFDAISQHLSNADLKNIVLSLRSIELSLKKSRFIV</sequence>
<dbReference type="Proteomes" id="UP001239111">
    <property type="component" value="Chromosome 2"/>
</dbReference>
<evidence type="ECO:0000313" key="2">
    <source>
        <dbReference type="Proteomes" id="UP001239111"/>
    </source>
</evidence>
<accession>A0ACC2NVS2</accession>
<gene>
    <name evidence="1" type="ORF">QAD02_011171</name>
</gene>
<evidence type="ECO:0000313" key="1">
    <source>
        <dbReference type="EMBL" id="KAJ8675385.1"/>
    </source>
</evidence>
<reference evidence="1" key="1">
    <citation type="submission" date="2023-04" db="EMBL/GenBank/DDBJ databases">
        <title>A chromosome-level genome assembly of the parasitoid wasp Eretmocerus hayati.</title>
        <authorList>
            <person name="Zhong Y."/>
            <person name="Liu S."/>
            <person name="Liu Y."/>
        </authorList>
    </citation>
    <scope>NUCLEOTIDE SEQUENCE</scope>
    <source>
        <strain evidence="1">ZJU_SS_LIU_2023</strain>
    </source>
</reference>